<evidence type="ECO:0000256" key="1">
    <source>
        <dbReference type="ARBA" id="ARBA00004613"/>
    </source>
</evidence>
<dbReference type="Gene3D" id="2.60.120.40">
    <property type="match status" value="1"/>
</dbReference>
<keyword evidence="2" id="KW-0964">Secreted</keyword>
<organism evidence="4 5">
    <name type="scientific">Synechococcus phage S-SRM01</name>
    <dbReference type="NCBI Taxonomy" id="2781608"/>
    <lineage>
        <taxon>Viruses</taxon>
        <taxon>Duplodnaviria</taxon>
        <taxon>Heunggongvirae</taxon>
        <taxon>Uroviricota</taxon>
        <taxon>Caudoviricetes</taxon>
        <taxon>Pantevenvirales</taxon>
        <taxon>Kyanoviridae</taxon>
        <taxon>Serangoonvirus</taxon>
        <taxon>Serangoonvirus essarone</taxon>
    </lineage>
</organism>
<evidence type="ECO:0000256" key="2">
    <source>
        <dbReference type="ARBA" id="ARBA00022525"/>
    </source>
</evidence>
<name>A0A879R194_9CAUD</name>
<dbReference type="PANTHER" id="PTHR15427">
    <property type="entry name" value="EMILIN ELASTIN MICROFIBRIL INTERFACE-LOCATED PROTEIN ELASTIN MICROFIBRIL INTERFACER"/>
    <property type="match status" value="1"/>
</dbReference>
<dbReference type="PANTHER" id="PTHR15427:SF33">
    <property type="entry name" value="COLLAGEN IV NC1 DOMAIN-CONTAINING PROTEIN"/>
    <property type="match status" value="1"/>
</dbReference>
<dbReference type="PROSITE" id="PS50871">
    <property type="entry name" value="C1Q"/>
    <property type="match status" value="1"/>
</dbReference>
<dbReference type="Pfam" id="PF00386">
    <property type="entry name" value="C1q"/>
    <property type="match status" value="1"/>
</dbReference>
<evidence type="ECO:0000259" key="3">
    <source>
        <dbReference type="PROSITE" id="PS50871"/>
    </source>
</evidence>
<dbReference type="KEGG" id="vg:77946178"/>
<dbReference type="RefSeq" id="YP_010669983.1">
    <property type="nucleotide sequence ID" value="NC_070963.1"/>
</dbReference>
<dbReference type="SUPFAM" id="SSF49842">
    <property type="entry name" value="TNF-like"/>
    <property type="match status" value="1"/>
</dbReference>
<comment type="subcellular location">
    <subcellularLocation>
        <location evidence="1">Secreted</location>
    </subcellularLocation>
</comment>
<dbReference type="EMBL" id="MW015081">
    <property type="protein sequence ID" value="QPX47973.1"/>
    <property type="molecule type" value="Genomic_DNA"/>
</dbReference>
<proteinExistence type="predicted"/>
<accession>A0A879R194</accession>
<dbReference type="InterPro" id="IPR008983">
    <property type="entry name" value="Tumour_necrosis_fac-like_dom"/>
</dbReference>
<protein>
    <submittedName>
        <fullName evidence="4">Putative endosialidase</fullName>
    </submittedName>
</protein>
<feature type="domain" description="C1q" evidence="3">
    <location>
        <begin position="200"/>
        <end position="346"/>
    </location>
</feature>
<evidence type="ECO:0000313" key="4">
    <source>
        <dbReference type="EMBL" id="QPX47973.1"/>
    </source>
</evidence>
<dbReference type="SMART" id="SM00110">
    <property type="entry name" value="C1Q"/>
    <property type="match status" value="1"/>
</dbReference>
<dbReference type="Proteomes" id="UP000664915">
    <property type="component" value="Segment"/>
</dbReference>
<dbReference type="InterPro" id="IPR050392">
    <property type="entry name" value="Collagen/C1q_domain"/>
</dbReference>
<reference evidence="4" key="1">
    <citation type="submission" date="2020-09" db="EMBL/GenBank/DDBJ databases">
        <authorList>
            <person name="Zhang D."/>
            <person name="Hatherill J.R."/>
            <person name="Ramirez J.F."/>
            <person name="Edinger B."/>
            <person name="Balarin R."/>
            <person name="Sullivan A."/>
            <person name="Humpal K.M."/>
            <person name="Guseva A."/>
            <person name="Butela K.A."/>
            <person name="Garlena R.A."/>
            <person name="Russell D.A."/>
            <person name="Pope W.H."/>
            <person name="Jacobs-Sera D."/>
            <person name="Hatfull G.F."/>
        </authorList>
    </citation>
    <scope>NUCLEOTIDE SEQUENCE</scope>
</reference>
<dbReference type="GeneID" id="77946178"/>
<dbReference type="InterPro" id="IPR001073">
    <property type="entry name" value="C1q_dom"/>
</dbReference>
<evidence type="ECO:0000313" key="5">
    <source>
        <dbReference type="Proteomes" id="UP000664915"/>
    </source>
</evidence>
<keyword evidence="5" id="KW-1185">Reference proteome</keyword>
<sequence>MSTLRVSNIEAKADASSPTIDEKVKITNSQGRVLMQVDGVTAGITTVGINTTGNTFTVSGSNVTFSGSVTSSGVSTFSSGIVVSSGSTSTPSISPSGDSNTGIFFPSPDTVAIGEGGSEVLRVNSSGFIGINNTNPEKLIEVGAANTTSKFQLSPHGSGWDLGVTSGNIAPHYQTNFTLYNGQIGSGATRWQINNSGQTTIPFQPSFRAGRNAGYSPGANSDIVFNDTSSTYHHNTGGHYSTSNGRFTCPVAGRYLISFQVIWESLASGTAMDDCAYIYVNGNLAMYSFRRSNYVVNTTGSSGYYVDFGTCILSLNASDFVTIRNRLNLTVHGNSYYSWFAGYLLG</sequence>